<sequence>MGWATAAAVPVWPLRRNSPFWPVGRLKPGRLSGLTCCWARSGGSWALINTTVGEALPLSCVTPKRAAPVPNVIPSRTTLLLKSWVAFMRTVPPACTTAFSELDASFATTTFSKKLAFFTTSGASVLTPLLYVGNGGEKACSPVSEGTQIQPNVVTWLDSRPFPLVA</sequence>
<dbReference type="AlphaFoldDB" id="A0A7Z6UAJ0"/>
<organism evidence="1 2">
    <name type="scientific">Pseudomonas syringae pv. actinidiae</name>
    <dbReference type="NCBI Taxonomy" id="103796"/>
    <lineage>
        <taxon>Bacteria</taxon>
        <taxon>Pseudomonadati</taxon>
        <taxon>Pseudomonadota</taxon>
        <taxon>Gammaproteobacteria</taxon>
        <taxon>Pseudomonadales</taxon>
        <taxon>Pseudomonadaceae</taxon>
        <taxon>Pseudomonas</taxon>
        <taxon>Pseudomonas syringae</taxon>
    </lineage>
</organism>
<gene>
    <name evidence="1" type="ORF">ALQ15_200025</name>
</gene>
<name>A0A7Z6UAJ0_PSESF</name>
<comment type="caution">
    <text evidence="1">The sequence shown here is derived from an EMBL/GenBank/DDBJ whole genome shotgun (WGS) entry which is preliminary data.</text>
</comment>
<protein>
    <submittedName>
        <fullName evidence="1">Uncharacterized protein</fullName>
    </submittedName>
</protein>
<dbReference type="Proteomes" id="UP000282289">
    <property type="component" value="Unassembled WGS sequence"/>
</dbReference>
<reference evidence="1 2" key="1">
    <citation type="submission" date="2018-08" db="EMBL/GenBank/DDBJ databases">
        <title>Recombination of ecologically and evolutionarily significant loci maintains genetic cohesion in the Pseudomonas syringae species complex.</title>
        <authorList>
            <person name="Dillon M."/>
            <person name="Thakur S."/>
            <person name="Almeida R.N.D."/>
            <person name="Weir B.S."/>
            <person name="Guttman D.S."/>
        </authorList>
    </citation>
    <scope>NUCLEOTIDE SEQUENCE [LARGE SCALE GENOMIC DNA]</scope>
    <source>
        <strain evidence="1 2">ICMP 19589</strain>
    </source>
</reference>
<dbReference type="EMBL" id="RBQT01000027">
    <property type="protein sequence ID" value="RMP83277.1"/>
    <property type="molecule type" value="Genomic_DNA"/>
</dbReference>
<evidence type="ECO:0000313" key="2">
    <source>
        <dbReference type="Proteomes" id="UP000282289"/>
    </source>
</evidence>
<accession>A0A7Z6UAJ0</accession>
<evidence type="ECO:0000313" key="1">
    <source>
        <dbReference type="EMBL" id="RMP83277.1"/>
    </source>
</evidence>
<proteinExistence type="predicted"/>